<evidence type="ECO:0000259" key="11">
    <source>
        <dbReference type="PROSITE" id="PS51176"/>
    </source>
</evidence>
<evidence type="ECO:0000256" key="10">
    <source>
        <dbReference type="ARBA" id="ARBA00049260"/>
    </source>
</evidence>
<dbReference type="Pfam" id="PF02153">
    <property type="entry name" value="PDH_N"/>
    <property type="match status" value="1"/>
</dbReference>
<dbReference type="FunFam" id="1.10.3660.10:FF:000003">
    <property type="entry name" value="Prephenate dehydrogenase"/>
    <property type="match status" value="1"/>
</dbReference>
<dbReference type="GO" id="GO:0004665">
    <property type="term" value="F:prephenate dehydrogenase (NADP+) activity"/>
    <property type="evidence" value="ECO:0007669"/>
    <property type="project" value="InterPro"/>
</dbReference>
<dbReference type="Gene3D" id="3.30.70.260">
    <property type="match status" value="1"/>
</dbReference>
<reference evidence="13 14" key="1">
    <citation type="journal article" date="2003" name="Int. J. Syst. Evol. Microbiol.">
        <title>Virgibacillus carmonensis sp. nov., Virgibacillus necropolis sp. nov. and Virgibacillus picturae sp. nov., three novel species isolated from deteriorated mural paintings, transfer of the species of the genus salibacillus to Virgibacillus, as Virgibacillus marismortui comb. nov. and Virgibacillus salexigens comb. nov., and emended description of the genus Virgibacillus.</title>
        <authorList>
            <person name="Heyrman J."/>
            <person name="Logan N.A."/>
            <person name="Busse H.J."/>
            <person name="Balcaen A."/>
            <person name="Lebbe L."/>
            <person name="Rodriguez-Diaz M."/>
            <person name="Swings J."/>
            <person name="De Vos P."/>
        </authorList>
    </citation>
    <scope>NUCLEOTIDE SEQUENCE [LARGE SCALE GENOMIC DNA]</scope>
    <source>
        <strain evidence="13 14">LMG 19488</strain>
    </source>
</reference>
<dbReference type="PROSITE" id="PS51176">
    <property type="entry name" value="PDH_ADH"/>
    <property type="match status" value="1"/>
</dbReference>
<gene>
    <name evidence="13" type="ORF">CFK40_14060</name>
</gene>
<keyword evidence="6" id="KW-0028">Amino-acid biosynthesis</keyword>
<accession>A0A221MEJ1</accession>
<dbReference type="RefSeq" id="WP_089532908.1">
    <property type="nucleotide sequence ID" value="NZ_CP022437.1"/>
</dbReference>
<dbReference type="Gene3D" id="1.10.3660.10">
    <property type="entry name" value="6-phosphogluconate dehydrogenase C-terminal like domain"/>
    <property type="match status" value="1"/>
</dbReference>
<keyword evidence="8" id="KW-0520">NAD</keyword>
<evidence type="ECO:0000313" key="13">
    <source>
        <dbReference type="EMBL" id="ASN06061.1"/>
    </source>
</evidence>
<dbReference type="Gene3D" id="3.40.50.720">
    <property type="entry name" value="NAD(P)-binding Rossmann-like Domain"/>
    <property type="match status" value="1"/>
</dbReference>
<dbReference type="OrthoDB" id="9802008at2"/>
<dbReference type="InterPro" id="IPR008927">
    <property type="entry name" value="6-PGluconate_DH-like_C_sf"/>
</dbReference>
<dbReference type="KEGG" id="vne:CFK40_14060"/>
<dbReference type="PANTHER" id="PTHR21363:SF0">
    <property type="entry name" value="PREPHENATE DEHYDROGENASE [NADP(+)]"/>
    <property type="match status" value="1"/>
</dbReference>
<dbReference type="InterPro" id="IPR046826">
    <property type="entry name" value="PDH_N"/>
</dbReference>
<dbReference type="PROSITE" id="PS51671">
    <property type="entry name" value="ACT"/>
    <property type="match status" value="1"/>
</dbReference>
<dbReference type="Proteomes" id="UP000204391">
    <property type="component" value="Chromosome"/>
</dbReference>
<evidence type="ECO:0000256" key="7">
    <source>
        <dbReference type="ARBA" id="ARBA00023002"/>
    </source>
</evidence>
<keyword evidence="14" id="KW-1185">Reference proteome</keyword>
<evidence type="ECO:0000256" key="8">
    <source>
        <dbReference type="ARBA" id="ARBA00023027"/>
    </source>
</evidence>
<dbReference type="GO" id="GO:0008977">
    <property type="term" value="F:prephenate dehydrogenase (NAD+) activity"/>
    <property type="evidence" value="ECO:0007669"/>
    <property type="project" value="UniProtKB-EC"/>
</dbReference>
<dbReference type="CDD" id="cd04909">
    <property type="entry name" value="ACT_PDH-BS"/>
    <property type="match status" value="1"/>
</dbReference>
<dbReference type="InterPro" id="IPR050812">
    <property type="entry name" value="Preph/Arog_dehydrog"/>
</dbReference>
<dbReference type="EC" id="1.3.1.12" evidence="3"/>
<dbReference type="GO" id="GO:0006571">
    <property type="term" value="P:tyrosine biosynthetic process"/>
    <property type="evidence" value="ECO:0007669"/>
    <property type="project" value="UniProtKB-UniPathway"/>
</dbReference>
<dbReference type="InterPro" id="IPR036291">
    <property type="entry name" value="NAD(P)-bd_dom_sf"/>
</dbReference>
<dbReference type="NCBIfam" id="NF005107">
    <property type="entry name" value="PRK06545.1-5"/>
    <property type="match status" value="1"/>
</dbReference>
<evidence type="ECO:0000256" key="6">
    <source>
        <dbReference type="ARBA" id="ARBA00022605"/>
    </source>
</evidence>
<evidence type="ECO:0000256" key="5">
    <source>
        <dbReference type="ARBA" id="ARBA00022498"/>
    </source>
</evidence>
<sequence length="367" mass="40485">MSGNVFIVGLGLIGGSLALTIKNQHPHAKIYGYDVKQSEIETASALNIIDEKVTSFHEGAELADLIILSTPVLEMEKLMKQLSSLTLKENVIITDTGSTKGGIMQLASKLLQKEVTFIGGHPMAGSHKAGVESAKVHLFENAFYVLTPQLSTSSEKVEELKDWLSGANSHFLVLDTEEHDYITGVVSHFPHVIAAGLVNLAKKNADKNPLISLLAAGGFRDVTRIASSNPNMWKDIVKQNRLNLLDLIEDWMMEMRNIQNVLAEEDEHAIIRFFEEAKEFRDSLPVHSKGAIPSYYDLYVDVKDVPGAIAGITSLLAKQSISITNLHILESREGLLGVLRISFQKDEDRSKAQVLLNHNNFKTYEAA</sequence>
<keyword evidence="5" id="KW-0827">Tyrosine biosynthesis</keyword>
<evidence type="ECO:0000256" key="2">
    <source>
        <dbReference type="ARBA" id="ARBA00007964"/>
    </source>
</evidence>
<keyword evidence="9" id="KW-0057">Aromatic amino acid biosynthesis</keyword>
<dbReference type="Pfam" id="PF01842">
    <property type="entry name" value="ACT"/>
    <property type="match status" value="1"/>
</dbReference>
<evidence type="ECO:0000259" key="12">
    <source>
        <dbReference type="PROSITE" id="PS51671"/>
    </source>
</evidence>
<dbReference type="AlphaFoldDB" id="A0A221MEJ1"/>
<comment type="similarity">
    <text evidence="2">Belongs to the prephenate/arogenate dehydrogenase family.</text>
</comment>
<dbReference type="SUPFAM" id="SSF55021">
    <property type="entry name" value="ACT-like"/>
    <property type="match status" value="1"/>
</dbReference>
<comment type="pathway">
    <text evidence="1">Amino-acid biosynthesis; L-tyrosine biosynthesis; (4-hydroxyphenyl)pyruvate from prephenate (NAD(+) route): step 1/1.</text>
</comment>
<organism evidence="13 14">
    <name type="scientific">Virgibacillus necropolis</name>
    <dbReference type="NCBI Taxonomy" id="163877"/>
    <lineage>
        <taxon>Bacteria</taxon>
        <taxon>Bacillati</taxon>
        <taxon>Bacillota</taxon>
        <taxon>Bacilli</taxon>
        <taxon>Bacillales</taxon>
        <taxon>Bacillaceae</taxon>
        <taxon>Virgibacillus</taxon>
    </lineage>
</organism>
<dbReference type="InterPro" id="IPR003099">
    <property type="entry name" value="Prephen_DH"/>
</dbReference>
<dbReference type="PANTHER" id="PTHR21363">
    <property type="entry name" value="PREPHENATE DEHYDROGENASE"/>
    <property type="match status" value="1"/>
</dbReference>
<dbReference type="Pfam" id="PF20463">
    <property type="entry name" value="PDH_C"/>
    <property type="match status" value="1"/>
</dbReference>
<dbReference type="UniPathway" id="UPA00122">
    <property type="reaction ID" value="UER00961"/>
</dbReference>
<dbReference type="SUPFAM" id="SSF48179">
    <property type="entry name" value="6-phosphogluconate dehydrogenase C-terminal domain-like"/>
    <property type="match status" value="1"/>
</dbReference>
<dbReference type="GO" id="GO:0070403">
    <property type="term" value="F:NAD+ binding"/>
    <property type="evidence" value="ECO:0007669"/>
    <property type="project" value="InterPro"/>
</dbReference>
<dbReference type="FunFam" id="3.40.50.720:FF:000208">
    <property type="entry name" value="Prephenate dehydrogenase"/>
    <property type="match status" value="1"/>
</dbReference>
<protein>
    <recommendedName>
        <fullName evidence="4">Prephenate dehydrogenase</fullName>
        <ecNumber evidence="3">1.3.1.12</ecNumber>
    </recommendedName>
</protein>
<comment type="catalytic activity">
    <reaction evidence="10">
        <text>prephenate + NAD(+) = 3-(4-hydroxyphenyl)pyruvate + CO2 + NADH</text>
        <dbReference type="Rhea" id="RHEA:13869"/>
        <dbReference type="ChEBI" id="CHEBI:16526"/>
        <dbReference type="ChEBI" id="CHEBI:29934"/>
        <dbReference type="ChEBI" id="CHEBI:36242"/>
        <dbReference type="ChEBI" id="CHEBI:57540"/>
        <dbReference type="ChEBI" id="CHEBI:57945"/>
        <dbReference type="EC" id="1.3.1.12"/>
    </reaction>
</comment>
<dbReference type="EMBL" id="CP022437">
    <property type="protein sequence ID" value="ASN06061.1"/>
    <property type="molecule type" value="Genomic_DNA"/>
</dbReference>
<evidence type="ECO:0000256" key="9">
    <source>
        <dbReference type="ARBA" id="ARBA00023141"/>
    </source>
</evidence>
<dbReference type="InterPro" id="IPR046825">
    <property type="entry name" value="PDH_C"/>
</dbReference>
<evidence type="ECO:0000256" key="1">
    <source>
        <dbReference type="ARBA" id="ARBA00005067"/>
    </source>
</evidence>
<proteinExistence type="inferred from homology"/>
<dbReference type="InterPro" id="IPR002912">
    <property type="entry name" value="ACT_dom"/>
</dbReference>
<feature type="domain" description="ACT" evidence="12">
    <location>
        <begin position="297"/>
        <end position="367"/>
    </location>
</feature>
<name>A0A221MEJ1_9BACI</name>
<evidence type="ECO:0000256" key="4">
    <source>
        <dbReference type="ARBA" id="ARBA00016891"/>
    </source>
</evidence>
<dbReference type="InterPro" id="IPR045865">
    <property type="entry name" value="ACT-like_dom_sf"/>
</dbReference>
<evidence type="ECO:0000256" key="3">
    <source>
        <dbReference type="ARBA" id="ARBA00012068"/>
    </source>
</evidence>
<evidence type="ECO:0000313" key="14">
    <source>
        <dbReference type="Proteomes" id="UP000204391"/>
    </source>
</evidence>
<keyword evidence="7" id="KW-0560">Oxidoreductase</keyword>
<feature type="domain" description="Prephenate/arogenate dehydrogenase" evidence="11">
    <location>
        <begin position="3"/>
        <end position="292"/>
    </location>
</feature>
<dbReference type="SUPFAM" id="SSF51735">
    <property type="entry name" value="NAD(P)-binding Rossmann-fold domains"/>
    <property type="match status" value="1"/>
</dbReference>